<dbReference type="InterPro" id="IPR004838">
    <property type="entry name" value="NHTrfase_class1_PyrdxlP-BS"/>
</dbReference>
<sequence>MRDFLNSRSKALKPSGIRKYFDIVEHMPDAISLGVGEPDFVTPWEVRSAGIRSLQRGFTQYTGNRGLQELRTLIARYLKERFSVEYSPEHVIVTVGASEGIDLALRAVCDIGDEILIPDPAYVSYAPIVELCGGTPVSVRCSAENGFIFTPEALEEAVSPRTKAVIFAYPNNPTGGIMTKEQLEAVIPFVEKHDLLVISDEIYAELTYGGRHTSVAALPGMKERTVLLGGFSKAFAMTGWRVGFTCAPPEIDAAMLKIHQYTILCAPRVSQHAAASALSGGFEDGFSSVEKMRSEYDKRRRFLVKAMNDLGLTCFE</sequence>
<protein>
    <recommendedName>
        <fullName evidence="6">Aminotransferase</fullName>
        <ecNumber evidence="6">2.6.1.-</ecNumber>
    </recommendedName>
</protein>
<dbReference type="AlphaFoldDB" id="A0A9D2H3A9"/>
<dbReference type="InterPro" id="IPR050596">
    <property type="entry name" value="AspAT/PAT-like"/>
</dbReference>
<proteinExistence type="inferred from homology"/>
<reference evidence="8" key="1">
    <citation type="journal article" date="2021" name="PeerJ">
        <title>Extensive microbial diversity within the chicken gut microbiome revealed by metagenomics and culture.</title>
        <authorList>
            <person name="Gilroy R."/>
            <person name="Ravi A."/>
            <person name="Getino M."/>
            <person name="Pursley I."/>
            <person name="Horton D.L."/>
            <person name="Alikhan N.F."/>
            <person name="Baker D."/>
            <person name="Gharbi K."/>
            <person name="Hall N."/>
            <person name="Watson M."/>
            <person name="Adriaenssens E.M."/>
            <person name="Foster-Nyarko E."/>
            <person name="Jarju S."/>
            <person name="Secka A."/>
            <person name="Antonio M."/>
            <person name="Oren A."/>
            <person name="Chaudhuri R.R."/>
            <person name="La Ragione R."/>
            <person name="Hildebrand F."/>
            <person name="Pallen M.J."/>
        </authorList>
    </citation>
    <scope>NUCLEOTIDE SEQUENCE</scope>
    <source>
        <strain evidence="8">CHK156-179</strain>
    </source>
</reference>
<keyword evidence="3 6" id="KW-0032">Aminotransferase</keyword>
<feature type="non-terminal residue" evidence="8">
    <location>
        <position position="316"/>
    </location>
</feature>
<dbReference type="Gene3D" id="3.40.640.10">
    <property type="entry name" value="Type I PLP-dependent aspartate aminotransferase-like (Major domain)"/>
    <property type="match status" value="1"/>
</dbReference>
<dbReference type="GO" id="GO:0030170">
    <property type="term" value="F:pyridoxal phosphate binding"/>
    <property type="evidence" value="ECO:0007669"/>
    <property type="project" value="InterPro"/>
</dbReference>
<dbReference type="PROSITE" id="PS00105">
    <property type="entry name" value="AA_TRANSFER_CLASS_1"/>
    <property type="match status" value="1"/>
</dbReference>
<evidence type="ECO:0000256" key="3">
    <source>
        <dbReference type="ARBA" id="ARBA00022576"/>
    </source>
</evidence>
<evidence type="ECO:0000313" key="9">
    <source>
        <dbReference type="Proteomes" id="UP000824221"/>
    </source>
</evidence>
<dbReference type="GO" id="GO:0006520">
    <property type="term" value="P:amino acid metabolic process"/>
    <property type="evidence" value="ECO:0007669"/>
    <property type="project" value="InterPro"/>
</dbReference>
<dbReference type="PANTHER" id="PTHR46383:SF3">
    <property type="entry name" value="ASPARTATE AMINOTRANSFERASE-RELATED"/>
    <property type="match status" value="1"/>
</dbReference>
<dbReference type="GO" id="GO:0008483">
    <property type="term" value="F:transaminase activity"/>
    <property type="evidence" value="ECO:0007669"/>
    <property type="project" value="UniProtKB-KW"/>
</dbReference>
<comment type="similarity">
    <text evidence="2 6">Belongs to the class-I pyridoxal-phosphate-dependent aminotransferase family.</text>
</comment>
<evidence type="ECO:0000256" key="2">
    <source>
        <dbReference type="ARBA" id="ARBA00007441"/>
    </source>
</evidence>
<accession>A0A9D2H3A9</accession>
<dbReference type="EMBL" id="DXAJ01000105">
    <property type="protein sequence ID" value="HJA03144.1"/>
    <property type="molecule type" value="Genomic_DNA"/>
</dbReference>
<evidence type="ECO:0000256" key="5">
    <source>
        <dbReference type="ARBA" id="ARBA00022898"/>
    </source>
</evidence>
<dbReference type="InterPro" id="IPR004839">
    <property type="entry name" value="Aminotransferase_I/II_large"/>
</dbReference>
<keyword evidence="5" id="KW-0663">Pyridoxal phosphate</keyword>
<comment type="caution">
    <text evidence="8">The sequence shown here is derived from an EMBL/GenBank/DDBJ whole genome shotgun (WGS) entry which is preliminary data.</text>
</comment>
<dbReference type="EC" id="2.6.1.-" evidence="6"/>
<dbReference type="SUPFAM" id="SSF53383">
    <property type="entry name" value="PLP-dependent transferases"/>
    <property type="match status" value="1"/>
</dbReference>
<dbReference type="CDD" id="cd00609">
    <property type="entry name" value="AAT_like"/>
    <property type="match status" value="1"/>
</dbReference>
<dbReference type="Pfam" id="PF00155">
    <property type="entry name" value="Aminotran_1_2"/>
    <property type="match status" value="1"/>
</dbReference>
<organism evidence="8 9">
    <name type="scientific">Candidatus Gallimonas gallistercoris</name>
    <dbReference type="NCBI Taxonomy" id="2838602"/>
    <lineage>
        <taxon>Bacteria</taxon>
        <taxon>Bacillati</taxon>
        <taxon>Bacillota</taxon>
        <taxon>Clostridia</taxon>
        <taxon>Candidatus Gallimonas</taxon>
    </lineage>
</organism>
<feature type="domain" description="Aminotransferase class I/classII large" evidence="7">
    <location>
        <begin position="29"/>
        <end position="315"/>
    </location>
</feature>
<keyword evidence="4 6" id="KW-0808">Transferase</keyword>
<dbReference type="Proteomes" id="UP000824221">
    <property type="component" value="Unassembled WGS sequence"/>
</dbReference>
<comment type="cofactor">
    <cofactor evidence="1 6">
        <name>pyridoxal 5'-phosphate</name>
        <dbReference type="ChEBI" id="CHEBI:597326"/>
    </cofactor>
</comment>
<dbReference type="InterPro" id="IPR015424">
    <property type="entry name" value="PyrdxlP-dep_Trfase"/>
</dbReference>
<dbReference type="InterPro" id="IPR015421">
    <property type="entry name" value="PyrdxlP-dep_Trfase_major"/>
</dbReference>
<dbReference type="FunFam" id="3.40.640.10:FF:000033">
    <property type="entry name" value="Aspartate aminotransferase"/>
    <property type="match status" value="1"/>
</dbReference>
<dbReference type="Gene3D" id="3.90.1150.10">
    <property type="entry name" value="Aspartate Aminotransferase, domain 1"/>
    <property type="match status" value="1"/>
</dbReference>
<name>A0A9D2H3A9_9FIRM</name>
<gene>
    <name evidence="8" type="ORF">H9797_07210</name>
</gene>
<evidence type="ECO:0000256" key="1">
    <source>
        <dbReference type="ARBA" id="ARBA00001933"/>
    </source>
</evidence>
<dbReference type="PANTHER" id="PTHR46383">
    <property type="entry name" value="ASPARTATE AMINOTRANSFERASE"/>
    <property type="match status" value="1"/>
</dbReference>
<evidence type="ECO:0000313" key="8">
    <source>
        <dbReference type="EMBL" id="HJA03144.1"/>
    </source>
</evidence>
<evidence type="ECO:0000256" key="6">
    <source>
        <dbReference type="RuleBase" id="RU000481"/>
    </source>
</evidence>
<evidence type="ECO:0000256" key="4">
    <source>
        <dbReference type="ARBA" id="ARBA00022679"/>
    </source>
</evidence>
<reference evidence="8" key="2">
    <citation type="submission" date="2021-04" db="EMBL/GenBank/DDBJ databases">
        <authorList>
            <person name="Gilroy R."/>
        </authorList>
    </citation>
    <scope>NUCLEOTIDE SEQUENCE</scope>
    <source>
        <strain evidence="8">CHK156-179</strain>
    </source>
</reference>
<evidence type="ECO:0000259" key="7">
    <source>
        <dbReference type="Pfam" id="PF00155"/>
    </source>
</evidence>
<dbReference type="InterPro" id="IPR015422">
    <property type="entry name" value="PyrdxlP-dep_Trfase_small"/>
</dbReference>